<evidence type="ECO:0000256" key="1">
    <source>
        <dbReference type="ARBA" id="ARBA00004202"/>
    </source>
</evidence>
<evidence type="ECO:0000259" key="6">
    <source>
        <dbReference type="PROSITE" id="PS50043"/>
    </source>
</evidence>
<protein>
    <submittedName>
        <fullName evidence="7">ATP-binding cassette domain-containing protein</fullName>
    </submittedName>
</protein>
<keyword evidence="5" id="KW-0046">Antibiotic resistance</keyword>
<feature type="domain" description="HTH luxR-type" evidence="6">
    <location>
        <begin position="60"/>
        <end position="121"/>
    </location>
</feature>
<dbReference type="AlphaFoldDB" id="A0A4R0GND0"/>
<dbReference type="SUPFAM" id="SSF52540">
    <property type="entry name" value="P-loop containing nucleoside triphosphate hydrolases"/>
    <property type="match status" value="1"/>
</dbReference>
<gene>
    <name evidence="7" type="ORF">E0H26_12675</name>
</gene>
<accession>A0A4R0GND0</accession>
<evidence type="ECO:0000256" key="5">
    <source>
        <dbReference type="ARBA" id="ARBA00023251"/>
    </source>
</evidence>
<dbReference type="InterPro" id="IPR003439">
    <property type="entry name" value="ABC_transporter-like_ATP-bd"/>
</dbReference>
<keyword evidence="3" id="KW-0547">Nucleotide-binding</keyword>
<evidence type="ECO:0000256" key="4">
    <source>
        <dbReference type="ARBA" id="ARBA00022840"/>
    </source>
</evidence>
<reference evidence="7 8" key="1">
    <citation type="submission" date="2019-02" db="EMBL/GenBank/DDBJ databases">
        <title>Jishengella sp. nov., isolated from a root of Zingiber montanum.</title>
        <authorList>
            <person name="Kuncharoen N."/>
            <person name="Kudo T."/>
            <person name="Masahiro Y."/>
            <person name="Ohkuma M."/>
            <person name="Tanasupawat S."/>
        </authorList>
    </citation>
    <scope>NUCLEOTIDE SEQUENCE [LARGE SCALE GENOMIC DNA]</scope>
    <source>
        <strain evidence="7 8">PLAI 1-1</strain>
    </source>
</reference>
<evidence type="ECO:0000313" key="7">
    <source>
        <dbReference type="EMBL" id="TCB97139.1"/>
    </source>
</evidence>
<dbReference type="GO" id="GO:0005886">
    <property type="term" value="C:plasma membrane"/>
    <property type="evidence" value="ECO:0007669"/>
    <property type="project" value="UniProtKB-SubCell"/>
</dbReference>
<proteinExistence type="predicted"/>
<dbReference type="GO" id="GO:0006355">
    <property type="term" value="P:regulation of DNA-templated transcription"/>
    <property type="evidence" value="ECO:0007669"/>
    <property type="project" value="InterPro"/>
</dbReference>
<dbReference type="GO" id="GO:0003677">
    <property type="term" value="F:DNA binding"/>
    <property type="evidence" value="ECO:0007669"/>
    <property type="project" value="InterPro"/>
</dbReference>
<dbReference type="InterPro" id="IPR000792">
    <property type="entry name" value="Tscrpt_reg_LuxR_C"/>
</dbReference>
<dbReference type="GO" id="GO:0046677">
    <property type="term" value="P:response to antibiotic"/>
    <property type="evidence" value="ECO:0007669"/>
    <property type="project" value="UniProtKB-KW"/>
</dbReference>
<dbReference type="EMBL" id="SJJR01000007">
    <property type="protein sequence ID" value="TCB97139.1"/>
    <property type="molecule type" value="Genomic_DNA"/>
</dbReference>
<dbReference type="OrthoDB" id="9804819at2"/>
<dbReference type="Proteomes" id="UP000292274">
    <property type="component" value="Unassembled WGS sequence"/>
</dbReference>
<keyword evidence="8" id="KW-1185">Reference proteome</keyword>
<dbReference type="GO" id="GO:0016887">
    <property type="term" value="F:ATP hydrolysis activity"/>
    <property type="evidence" value="ECO:0007669"/>
    <property type="project" value="InterPro"/>
</dbReference>
<dbReference type="InterPro" id="IPR050763">
    <property type="entry name" value="ABC_transporter_ATP-binding"/>
</dbReference>
<keyword evidence="2" id="KW-0813">Transport</keyword>
<dbReference type="Pfam" id="PF00005">
    <property type="entry name" value="ABC_tran"/>
    <property type="match status" value="1"/>
</dbReference>
<dbReference type="Pfam" id="PF00196">
    <property type="entry name" value="GerE"/>
    <property type="match status" value="1"/>
</dbReference>
<dbReference type="PANTHER" id="PTHR42711">
    <property type="entry name" value="ABC TRANSPORTER ATP-BINDING PROTEIN"/>
    <property type="match status" value="1"/>
</dbReference>
<evidence type="ECO:0000313" key="8">
    <source>
        <dbReference type="Proteomes" id="UP000292274"/>
    </source>
</evidence>
<dbReference type="Gene3D" id="3.40.50.300">
    <property type="entry name" value="P-loop containing nucleotide triphosphate hydrolases"/>
    <property type="match status" value="1"/>
</dbReference>
<dbReference type="Gene3D" id="1.10.10.10">
    <property type="entry name" value="Winged helix-like DNA-binding domain superfamily/Winged helix DNA-binding domain"/>
    <property type="match status" value="1"/>
</dbReference>
<sequence length="123" mass="12844">MTPNPAIRVRGLRKTYGDTPAVAGLDLDVATGEVVALLGPNGAGKTSTIEILEARTVPGLSVSRPSLEDVLRRVGRGLSNAETGRELHLSEATVKTHLLRTFAKLDVSDRTAAVTTAMAAGLL</sequence>
<evidence type="ECO:0000256" key="3">
    <source>
        <dbReference type="ARBA" id="ARBA00022741"/>
    </source>
</evidence>
<dbReference type="SUPFAM" id="SSF46894">
    <property type="entry name" value="C-terminal effector domain of the bipartite response regulators"/>
    <property type="match status" value="1"/>
</dbReference>
<dbReference type="InterPro" id="IPR036388">
    <property type="entry name" value="WH-like_DNA-bd_sf"/>
</dbReference>
<dbReference type="InterPro" id="IPR016032">
    <property type="entry name" value="Sig_transdc_resp-reg_C-effctor"/>
</dbReference>
<keyword evidence="4 7" id="KW-0067">ATP-binding</keyword>
<comment type="subcellular location">
    <subcellularLocation>
        <location evidence="1">Cell membrane</location>
        <topology evidence="1">Peripheral membrane protein</topology>
    </subcellularLocation>
</comment>
<dbReference type="InterPro" id="IPR027417">
    <property type="entry name" value="P-loop_NTPase"/>
</dbReference>
<dbReference type="PRINTS" id="PR00038">
    <property type="entry name" value="HTHLUXR"/>
</dbReference>
<dbReference type="GO" id="GO:0005524">
    <property type="term" value="F:ATP binding"/>
    <property type="evidence" value="ECO:0007669"/>
    <property type="project" value="UniProtKB-KW"/>
</dbReference>
<dbReference type="SMART" id="SM00421">
    <property type="entry name" value="HTH_LUXR"/>
    <property type="match status" value="1"/>
</dbReference>
<comment type="caution">
    <text evidence="7">The sequence shown here is derived from an EMBL/GenBank/DDBJ whole genome shotgun (WGS) entry which is preliminary data.</text>
</comment>
<organism evidence="7 8">
    <name type="scientific">Micromonospora zingiberis</name>
    <dbReference type="NCBI Taxonomy" id="2053011"/>
    <lineage>
        <taxon>Bacteria</taxon>
        <taxon>Bacillati</taxon>
        <taxon>Actinomycetota</taxon>
        <taxon>Actinomycetes</taxon>
        <taxon>Micromonosporales</taxon>
        <taxon>Micromonosporaceae</taxon>
        <taxon>Micromonospora</taxon>
    </lineage>
</organism>
<name>A0A4R0GND0_9ACTN</name>
<evidence type="ECO:0000256" key="2">
    <source>
        <dbReference type="ARBA" id="ARBA00022448"/>
    </source>
</evidence>
<dbReference type="PROSITE" id="PS50043">
    <property type="entry name" value="HTH_LUXR_2"/>
    <property type="match status" value="1"/>
</dbReference>
<dbReference type="PANTHER" id="PTHR42711:SF16">
    <property type="entry name" value="ABC TRANSPORTER ATP-BINDING PROTEIN"/>
    <property type="match status" value="1"/>
</dbReference>